<reference evidence="1" key="1">
    <citation type="submission" date="2021-05" db="EMBL/GenBank/DDBJ databases">
        <authorList>
            <person name="Alioto T."/>
            <person name="Alioto T."/>
            <person name="Gomez Garrido J."/>
        </authorList>
    </citation>
    <scope>NUCLEOTIDE SEQUENCE</scope>
</reference>
<dbReference type="AlphaFoldDB" id="A0A8D8TTF2"/>
<proteinExistence type="predicted"/>
<name>A0A8D8TTF2_9HEMI</name>
<evidence type="ECO:0000313" key="1">
    <source>
        <dbReference type="EMBL" id="CAG6689847.1"/>
    </source>
</evidence>
<protein>
    <submittedName>
        <fullName evidence="1">Uncharacterized protein</fullName>
    </submittedName>
</protein>
<accession>A0A8D8TTF2</accession>
<dbReference type="EMBL" id="HBUF01294319">
    <property type="protein sequence ID" value="CAG6689847.1"/>
    <property type="molecule type" value="Transcribed_RNA"/>
</dbReference>
<organism evidence="1">
    <name type="scientific">Cacopsylla melanoneura</name>
    <dbReference type="NCBI Taxonomy" id="428564"/>
    <lineage>
        <taxon>Eukaryota</taxon>
        <taxon>Metazoa</taxon>
        <taxon>Ecdysozoa</taxon>
        <taxon>Arthropoda</taxon>
        <taxon>Hexapoda</taxon>
        <taxon>Insecta</taxon>
        <taxon>Pterygota</taxon>
        <taxon>Neoptera</taxon>
        <taxon>Paraneoptera</taxon>
        <taxon>Hemiptera</taxon>
        <taxon>Sternorrhyncha</taxon>
        <taxon>Psylloidea</taxon>
        <taxon>Psyllidae</taxon>
        <taxon>Psyllinae</taxon>
        <taxon>Cacopsylla</taxon>
    </lineage>
</organism>
<dbReference type="EMBL" id="HBUF01549836">
    <property type="protein sequence ID" value="CAG6758559.1"/>
    <property type="molecule type" value="Transcribed_RNA"/>
</dbReference>
<dbReference type="EMBL" id="HBUF01383815">
    <property type="protein sequence ID" value="CAG6731322.1"/>
    <property type="molecule type" value="Transcribed_RNA"/>
</dbReference>
<sequence length="148" mass="17096">MMKTMKRVVTGPTVTSVALVLPSSLHHVVNTIRWVKEEAEEEDSGHRHLIINRRRLDIHHDIPRSKDSMEEVLPAALLWEDQCTEDPNNRCMVRGLVDRPRHSMYTTMDHHHSNNNVSKNSTVLNSLSISQYFKQISNAIPFWMSSNN</sequence>
<dbReference type="EMBL" id="HBUF01132052">
    <property type="protein sequence ID" value="CAG6644383.1"/>
    <property type="molecule type" value="Transcribed_RNA"/>
</dbReference>